<feature type="transmembrane region" description="Helical" evidence="5">
    <location>
        <begin position="351"/>
        <end position="367"/>
    </location>
</feature>
<feature type="transmembrane region" description="Helical" evidence="5">
    <location>
        <begin position="320"/>
        <end position="339"/>
    </location>
</feature>
<gene>
    <name evidence="7" type="ORF">FZC76_07305</name>
</gene>
<feature type="transmembrane region" description="Helical" evidence="5">
    <location>
        <begin position="32"/>
        <end position="59"/>
    </location>
</feature>
<dbReference type="GO" id="GO:0016020">
    <property type="term" value="C:membrane"/>
    <property type="evidence" value="ECO:0007669"/>
    <property type="project" value="UniProtKB-SubCell"/>
</dbReference>
<dbReference type="InterPro" id="IPR018045">
    <property type="entry name" value="S04_transporter_CS"/>
</dbReference>
<dbReference type="STRING" id="79883.GCA_001636495_01977"/>
<evidence type="ECO:0000256" key="2">
    <source>
        <dbReference type="ARBA" id="ARBA00022692"/>
    </source>
</evidence>
<feature type="transmembrane region" description="Helical" evidence="5">
    <location>
        <begin position="176"/>
        <end position="196"/>
    </location>
</feature>
<feature type="transmembrane region" description="Helical" evidence="5">
    <location>
        <begin position="216"/>
        <end position="234"/>
    </location>
</feature>
<dbReference type="GO" id="GO:0008271">
    <property type="term" value="F:secondary active sulfate transmembrane transporter activity"/>
    <property type="evidence" value="ECO:0007669"/>
    <property type="project" value="InterPro"/>
</dbReference>
<organism evidence="7 8">
    <name type="scientific">Sutcliffiella horikoshii</name>
    <dbReference type="NCBI Taxonomy" id="79883"/>
    <lineage>
        <taxon>Bacteria</taxon>
        <taxon>Bacillati</taxon>
        <taxon>Bacillota</taxon>
        <taxon>Bacilli</taxon>
        <taxon>Bacillales</taxon>
        <taxon>Bacillaceae</taxon>
        <taxon>Sutcliffiella</taxon>
    </lineage>
</organism>
<dbReference type="OrthoDB" id="9771198at2"/>
<dbReference type="InterPro" id="IPR036513">
    <property type="entry name" value="STAS_dom_sf"/>
</dbReference>
<dbReference type="Pfam" id="PF00916">
    <property type="entry name" value="Sulfate_transp"/>
    <property type="match status" value="2"/>
</dbReference>
<feature type="transmembrane region" description="Helical" evidence="5">
    <location>
        <begin position="297"/>
        <end position="314"/>
    </location>
</feature>
<feature type="domain" description="STAS" evidence="6">
    <location>
        <begin position="391"/>
        <end position="487"/>
    </location>
</feature>
<protein>
    <submittedName>
        <fullName evidence="7">SulP family inorganic anion transporter</fullName>
    </submittedName>
</protein>
<evidence type="ECO:0000256" key="3">
    <source>
        <dbReference type="ARBA" id="ARBA00022989"/>
    </source>
</evidence>
<dbReference type="RefSeq" id="WP_148987608.1">
    <property type="nucleotide sequence ID" value="NZ_VTEV01000003.1"/>
</dbReference>
<dbReference type="EMBL" id="VTEV01000003">
    <property type="protein sequence ID" value="TYS68744.1"/>
    <property type="molecule type" value="Genomic_DNA"/>
</dbReference>
<evidence type="ECO:0000256" key="5">
    <source>
        <dbReference type="SAM" id="Phobius"/>
    </source>
</evidence>
<reference evidence="7 8" key="1">
    <citation type="submission" date="2019-08" db="EMBL/GenBank/DDBJ databases">
        <title>Bacillus genomes from the desert of Cuatro Cienegas, Coahuila.</title>
        <authorList>
            <person name="Olmedo-Alvarez G."/>
        </authorList>
    </citation>
    <scope>NUCLEOTIDE SEQUENCE [LARGE SCALE GENOMIC DNA]</scope>
    <source>
        <strain evidence="7 8">CH28_1T</strain>
    </source>
</reference>
<name>A0A5D4T3M8_9BACI</name>
<evidence type="ECO:0000313" key="7">
    <source>
        <dbReference type="EMBL" id="TYS68744.1"/>
    </source>
</evidence>
<dbReference type="AlphaFoldDB" id="A0A5D4T3M8"/>
<proteinExistence type="predicted"/>
<dbReference type="PANTHER" id="PTHR43310:SF1">
    <property type="entry name" value="SULFATE TRANSPORTER YBAR-RELATED"/>
    <property type="match status" value="1"/>
</dbReference>
<comment type="caution">
    <text evidence="7">The sequence shown here is derived from an EMBL/GenBank/DDBJ whole genome shotgun (WGS) entry which is preliminary data.</text>
</comment>
<dbReference type="PANTHER" id="PTHR43310">
    <property type="entry name" value="SULFATE TRANSPORTER YBAR-RELATED"/>
    <property type="match status" value="1"/>
</dbReference>
<feature type="transmembrane region" description="Helical" evidence="5">
    <location>
        <begin position="119"/>
        <end position="139"/>
    </location>
</feature>
<feature type="transmembrane region" description="Helical" evidence="5">
    <location>
        <begin position="89"/>
        <end position="107"/>
    </location>
</feature>
<accession>A0A5D4T3M8</accession>
<keyword evidence="2 5" id="KW-0812">Transmembrane</keyword>
<dbReference type="InterPro" id="IPR011547">
    <property type="entry name" value="SLC26A/SulP_dom"/>
</dbReference>
<evidence type="ECO:0000259" key="6">
    <source>
        <dbReference type="PROSITE" id="PS50801"/>
    </source>
</evidence>
<keyword evidence="4 5" id="KW-0472">Membrane</keyword>
<evidence type="ECO:0000256" key="1">
    <source>
        <dbReference type="ARBA" id="ARBA00004141"/>
    </source>
</evidence>
<dbReference type="Pfam" id="PF01740">
    <property type="entry name" value="STAS"/>
    <property type="match status" value="1"/>
</dbReference>
<feature type="transmembrane region" description="Helical" evidence="5">
    <location>
        <begin position="145"/>
        <end position="164"/>
    </location>
</feature>
<dbReference type="PROSITE" id="PS01130">
    <property type="entry name" value="SLC26A"/>
    <property type="match status" value="1"/>
</dbReference>
<comment type="subcellular location">
    <subcellularLocation>
        <location evidence="1">Membrane</location>
        <topology evidence="1">Multi-pass membrane protein</topology>
    </subcellularLocation>
</comment>
<dbReference type="PROSITE" id="PS50801">
    <property type="entry name" value="STAS"/>
    <property type="match status" value="1"/>
</dbReference>
<dbReference type="SUPFAM" id="SSF52091">
    <property type="entry name" value="SpoIIaa-like"/>
    <property type="match status" value="1"/>
</dbReference>
<sequence>MNVANLKQEWFGNVRGDVLAGMTVALALIPEAIAFSIIAGVDPMVGLYASFCIAVVIAFTGGRPGMISAATGAMALLMITLVADHGIEYLFAATVLTGIIQILMGVFKLGKYISFLPQAVIIGFVNALAILIFTAQLVHFTPEKGGSWIMVGFVIATLAIIYLLPRVTKALPSALVAIVVITAITLFGGGFGLSTVGDQGEISRTLPFFHIPMVDLSWETFMIILPYAFTLAIVGNLESLLTATIVDEMTDTKSDKNREMKGQGIANVVTGFFGGMAGCAMIGQSVINVKSGGRGRLSALVAGTFLLFLIMVLGDVVVQIPMAALVGVMIMVSIGTFDWQSIRELHKIPRADAVVMVVTVAIVVYTHDLAKGVAAGVVLSALIFGWKMAKIKATMTLKEEVMHYQISGQMFFGTMSHFVDLFDYNNDPKEIIIDFSNTHIWDQSAVTAISKTVLKYQRLGKNVSIIGLNDESKTLIDRVGLSATSGH</sequence>
<dbReference type="InterPro" id="IPR002645">
    <property type="entry name" value="STAS_dom"/>
</dbReference>
<dbReference type="CDD" id="cd07042">
    <property type="entry name" value="STAS_SulP_like_sulfate_transporter"/>
    <property type="match status" value="1"/>
</dbReference>
<dbReference type="Gene3D" id="3.30.750.24">
    <property type="entry name" value="STAS domain"/>
    <property type="match status" value="1"/>
</dbReference>
<evidence type="ECO:0000313" key="8">
    <source>
        <dbReference type="Proteomes" id="UP000322524"/>
    </source>
</evidence>
<dbReference type="InterPro" id="IPR052706">
    <property type="entry name" value="Membrane-Transporter-like"/>
</dbReference>
<evidence type="ECO:0000256" key="4">
    <source>
        <dbReference type="ARBA" id="ARBA00023136"/>
    </source>
</evidence>
<dbReference type="Proteomes" id="UP000322524">
    <property type="component" value="Unassembled WGS sequence"/>
</dbReference>
<keyword evidence="3 5" id="KW-1133">Transmembrane helix</keyword>